<keyword evidence="2" id="KW-1003">Cell membrane</keyword>
<dbReference type="PANTHER" id="PTHR30336">
    <property type="entry name" value="INNER MEMBRANE PROTEIN, PROBABLE PERMEASE"/>
    <property type="match status" value="1"/>
</dbReference>
<evidence type="ECO:0000259" key="9">
    <source>
        <dbReference type="Pfam" id="PF02698"/>
    </source>
</evidence>
<dbReference type="CDD" id="cd06259">
    <property type="entry name" value="YdcF-like"/>
    <property type="match status" value="1"/>
</dbReference>
<evidence type="ECO:0000256" key="6">
    <source>
        <dbReference type="ARBA" id="ARBA00023136"/>
    </source>
</evidence>
<evidence type="ECO:0000256" key="8">
    <source>
        <dbReference type="SAM" id="MobiDB-lite"/>
    </source>
</evidence>
<gene>
    <name evidence="10" type="ORF">FHR94_001045</name>
</gene>
<dbReference type="AlphaFoldDB" id="A0A839V3U5"/>
<comment type="caution">
    <text evidence="10">The sequence shown here is derived from an EMBL/GenBank/DDBJ whole genome shotgun (WGS) entry which is preliminary data.</text>
</comment>
<comment type="subcellular location">
    <subcellularLocation>
        <location evidence="1">Cell inner membrane</location>
        <topology evidence="1">Single-pass membrane protein</topology>
    </subcellularLocation>
</comment>
<name>A0A839V3U5_9GAMM</name>
<evidence type="ECO:0000256" key="5">
    <source>
        <dbReference type="ARBA" id="ARBA00022989"/>
    </source>
</evidence>
<evidence type="ECO:0000256" key="4">
    <source>
        <dbReference type="ARBA" id="ARBA00022692"/>
    </source>
</evidence>
<feature type="region of interest" description="Disordered" evidence="8">
    <location>
        <begin position="231"/>
        <end position="255"/>
    </location>
</feature>
<evidence type="ECO:0000256" key="2">
    <source>
        <dbReference type="ARBA" id="ARBA00022475"/>
    </source>
</evidence>
<keyword evidence="11" id="KW-1185">Reference proteome</keyword>
<evidence type="ECO:0000256" key="7">
    <source>
        <dbReference type="ARBA" id="ARBA00037355"/>
    </source>
</evidence>
<feature type="domain" description="DUF218" evidence="9">
    <location>
        <begin position="56"/>
        <end position="193"/>
    </location>
</feature>
<keyword evidence="4" id="KW-0812">Transmembrane</keyword>
<dbReference type="InterPro" id="IPR051599">
    <property type="entry name" value="Cell_Envelope_Assoc"/>
</dbReference>
<dbReference type="Pfam" id="PF02698">
    <property type="entry name" value="DUF218"/>
    <property type="match status" value="1"/>
</dbReference>
<comment type="function">
    <text evidence="7">Participates in the barrier function of the cell envelope.</text>
</comment>
<keyword evidence="6" id="KW-0472">Membrane</keyword>
<proteinExistence type="predicted"/>
<evidence type="ECO:0000256" key="1">
    <source>
        <dbReference type="ARBA" id="ARBA00004377"/>
    </source>
</evidence>
<keyword evidence="5" id="KW-1133">Transmembrane helix</keyword>
<dbReference type="GO" id="GO:0005886">
    <property type="term" value="C:plasma membrane"/>
    <property type="evidence" value="ECO:0007669"/>
    <property type="project" value="UniProtKB-SubCell"/>
</dbReference>
<dbReference type="Proteomes" id="UP000547614">
    <property type="component" value="Unassembled WGS sequence"/>
</dbReference>
<reference evidence="10 11" key="1">
    <citation type="submission" date="2020-08" db="EMBL/GenBank/DDBJ databases">
        <title>Genomic Encyclopedia of Type Strains, Phase III (KMG-III): the genomes of soil and plant-associated and newly described type strains.</title>
        <authorList>
            <person name="Whitman W."/>
        </authorList>
    </citation>
    <scope>NUCLEOTIDE SEQUENCE [LARGE SCALE GENOMIC DNA]</scope>
    <source>
        <strain evidence="10 11">CECT 7282</strain>
    </source>
</reference>
<evidence type="ECO:0000313" key="11">
    <source>
        <dbReference type="Proteomes" id="UP000547614"/>
    </source>
</evidence>
<dbReference type="InterPro" id="IPR003848">
    <property type="entry name" value="DUF218"/>
</dbReference>
<dbReference type="EMBL" id="JACHXP010000004">
    <property type="protein sequence ID" value="MBB3189821.1"/>
    <property type="molecule type" value="Genomic_DNA"/>
</dbReference>
<accession>A0A839V3U5</accession>
<keyword evidence="3" id="KW-0997">Cell inner membrane</keyword>
<protein>
    <submittedName>
        <fullName evidence="10">SanA protein</fullName>
    </submittedName>
</protein>
<dbReference type="RefSeq" id="WP_246389835.1">
    <property type="nucleotide sequence ID" value="NZ_JACHXP010000004.1"/>
</dbReference>
<evidence type="ECO:0000313" key="10">
    <source>
        <dbReference type="EMBL" id="MBB3189821.1"/>
    </source>
</evidence>
<organism evidence="10 11">
    <name type="scientific">Halomonas cerina</name>
    <dbReference type="NCBI Taxonomy" id="447424"/>
    <lineage>
        <taxon>Bacteria</taxon>
        <taxon>Pseudomonadati</taxon>
        <taxon>Pseudomonadota</taxon>
        <taxon>Gammaproteobacteria</taxon>
        <taxon>Oceanospirillales</taxon>
        <taxon>Halomonadaceae</taxon>
        <taxon>Halomonas</taxon>
    </lineage>
</organism>
<dbReference type="PANTHER" id="PTHR30336:SF0">
    <property type="entry name" value="PROTEIN SANA"/>
    <property type="match status" value="1"/>
</dbReference>
<sequence>MRLPFWKVFKGILMSLGALALLATLLFAGANLWVIGATRERIEHDLASCRPERVGIVFGTSRWTRSGHRNPHFEGRMIAAHELLRLGRVDHLLLSGDNRTRYYNEPVAMWRDLRGRQVRDEDMTLDYAGFSTFDTLARARDVFGVERALLVTQAWHLPRALFIAEALGLEASGCVAPERPVTSLWRLKAREWVARVGTLGDLYLWQREPHFLGPQEPLEIMPSGLPNVDVSASGAASAGDTARGSTTGTPSSTPR</sequence>
<evidence type="ECO:0000256" key="3">
    <source>
        <dbReference type="ARBA" id="ARBA00022519"/>
    </source>
</evidence>